<evidence type="ECO:0000313" key="1">
    <source>
        <dbReference type="EMBL" id="PZE16311.1"/>
    </source>
</evidence>
<sequence>MKLYTYVLNILLSTFIISFSSNSIAQKQISIYSSISPYGLPINREKLTLTKIGTQTNKYLTSQYFSIGISDLYKKNILFSLEFTIQNTAFDVKKTNAFPEYPMNEFEWVSSTYKLNQISRRLGFRLDYILSKDQKIRPIAGWSIHLRRDFYYIEKGSTTYQNINSNQTKKNDFVAATKLQNLYVFYDIRFGALYAFNHKLSLMAALELSAGKIAKEYLSYPDQIFKFELAIPISFRYTL</sequence>
<dbReference type="AlphaFoldDB" id="A0A2W1N075"/>
<dbReference type="Proteomes" id="UP000249248">
    <property type="component" value="Unassembled WGS sequence"/>
</dbReference>
<comment type="caution">
    <text evidence="1">The sequence shown here is derived from an EMBL/GenBank/DDBJ whole genome shotgun (WGS) entry which is preliminary data.</text>
</comment>
<name>A0A2W1N075_9FLAO</name>
<gene>
    <name evidence="1" type="ORF">DNU06_13440</name>
</gene>
<reference evidence="1 2" key="1">
    <citation type="submission" date="2018-06" db="EMBL/GenBank/DDBJ databases">
        <title>The draft genome sequence of Crocinitomix sp. SM1701.</title>
        <authorList>
            <person name="Zhang X."/>
        </authorList>
    </citation>
    <scope>NUCLEOTIDE SEQUENCE [LARGE SCALE GENOMIC DNA]</scope>
    <source>
        <strain evidence="1 2">SM1701</strain>
    </source>
</reference>
<evidence type="ECO:0000313" key="2">
    <source>
        <dbReference type="Proteomes" id="UP000249248"/>
    </source>
</evidence>
<organism evidence="1 2">
    <name type="scientific">Putridiphycobacter roseus</name>
    <dbReference type="NCBI Taxonomy" id="2219161"/>
    <lineage>
        <taxon>Bacteria</taxon>
        <taxon>Pseudomonadati</taxon>
        <taxon>Bacteroidota</taxon>
        <taxon>Flavobacteriia</taxon>
        <taxon>Flavobacteriales</taxon>
        <taxon>Crocinitomicaceae</taxon>
        <taxon>Putridiphycobacter</taxon>
    </lineage>
</organism>
<dbReference type="EMBL" id="QKSB01000009">
    <property type="protein sequence ID" value="PZE16311.1"/>
    <property type="molecule type" value="Genomic_DNA"/>
</dbReference>
<accession>A0A2W1N075</accession>
<protein>
    <recommendedName>
        <fullName evidence="3">Outer membrane protein beta-barrel domain-containing protein</fullName>
    </recommendedName>
</protein>
<keyword evidence="2" id="KW-1185">Reference proteome</keyword>
<evidence type="ECO:0008006" key="3">
    <source>
        <dbReference type="Google" id="ProtNLM"/>
    </source>
</evidence>
<dbReference type="RefSeq" id="WP_111064009.1">
    <property type="nucleotide sequence ID" value="NZ_JBHUCU010000006.1"/>
</dbReference>
<proteinExistence type="predicted"/>